<proteinExistence type="predicted"/>
<dbReference type="PANTHER" id="PTHR16305:SF28">
    <property type="entry name" value="GUANYLATE CYCLASE DOMAIN-CONTAINING PROTEIN"/>
    <property type="match status" value="1"/>
</dbReference>
<keyword evidence="2" id="KW-0067">ATP-binding</keyword>
<accession>A0A2G8LJI5</accession>
<dbReference type="InterPro" id="IPR029787">
    <property type="entry name" value="Nucleotide_cyclase"/>
</dbReference>
<dbReference type="SUPFAM" id="SSF55073">
    <property type="entry name" value="Nucleotide cyclase"/>
    <property type="match status" value="1"/>
</dbReference>
<evidence type="ECO:0000313" key="6">
    <source>
        <dbReference type="Proteomes" id="UP000230750"/>
    </source>
</evidence>
<organism evidence="5 6">
    <name type="scientific">Stichopus japonicus</name>
    <name type="common">Sea cucumber</name>
    <dbReference type="NCBI Taxonomy" id="307972"/>
    <lineage>
        <taxon>Eukaryota</taxon>
        <taxon>Metazoa</taxon>
        <taxon>Echinodermata</taxon>
        <taxon>Eleutherozoa</taxon>
        <taxon>Echinozoa</taxon>
        <taxon>Holothuroidea</taxon>
        <taxon>Aspidochirotacea</taxon>
        <taxon>Aspidochirotida</taxon>
        <taxon>Stichopodidae</taxon>
        <taxon>Apostichopus</taxon>
    </lineage>
</organism>
<dbReference type="GO" id="GO:0005524">
    <property type="term" value="F:ATP binding"/>
    <property type="evidence" value="ECO:0007669"/>
    <property type="project" value="UniProtKB-KW"/>
</dbReference>
<comment type="caution">
    <text evidence="5">The sequence shown here is derived from an EMBL/GenBank/DDBJ whole genome shotgun (WGS) entry which is preliminary data.</text>
</comment>
<dbReference type="Pfam" id="PF00211">
    <property type="entry name" value="Guanylate_cyc"/>
    <property type="match status" value="1"/>
</dbReference>
<reference evidence="5 6" key="1">
    <citation type="journal article" date="2017" name="PLoS Biol.">
        <title>The sea cucumber genome provides insights into morphological evolution and visceral regeneration.</title>
        <authorList>
            <person name="Zhang X."/>
            <person name="Sun L."/>
            <person name="Yuan J."/>
            <person name="Sun Y."/>
            <person name="Gao Y."/>
            <person name="Zhang L."/>
            <person name="Li S."/>
            <person name="Dai H."/>
            <person name="Hamel J.F."/>
            <person name="Liu C."/>
            <person name="Yu Y."/>
            <person name="Liu S."/>
            <person name="Lin W."/>
            <person name="Guo K."/>
            <person name="Jin S."/>
            <person name="Xu P."/>
            <person name="Storey K.B."/>
            <person name="Huan P."/>
            <person name="Zhang T."/>
            <person name="Zhou Y."/>
            <person name="Zhang J."/>
            <person name="Lin C."/>
            <person name="Li X."/>
            <person name="Xing L."/>
            <person name="Huo D."/>
            <person name="Sun M."/>
            <person name="Wang L."/>
            <person name="Mercier A."/>
            <person name="Li F."/>
            <person name="Yang H."/>
            <person name="Xiang J."/>
        </authorList>
    </citation>
    <scope>NUCLEOTIDE SEQUENCE [LARGE SCALE GENOMIC DNA]</scope>
    <source>
        <strain evidence="5">Shaxun</strain>
        <tissue evidence="5">Muscle</tissue>
    </source>
</reference>
<evidence type="ECO:0000259" key="4">
    <source>
        <dbReference type="PROSITE" id="PS50125"/>
    </source>
</evidence>
<dbReference type="PANTHER" id="PTHR16305">
    <property type="entry name" value="TESTICULAR SOLUBLE ADENYLYL CYCLASE"/>
    <property type="match status" value="1"/>
</dbReference>
<dbReference type="Gene3D" id="3.30.70.1230">
    <property type="entry name" value="Nucleotide cyclase"/>
    <property type="match status" value="1"/>
</dbReference>
<evidence type="ECO:0000256" key="3">
    <source>
        <dbReference type="ARBA" id="ARBA00023239"/>
    </source>
</evidence>
<dbReference type="OrthoDB" id="194468at2759"/>
<evidence type="ECO:0000313" key="5">
    <source>
        <dbReference type="EMBL" id="PIK60395.1"/>
    </source>
</evidence>
<gene>
    <name evidence="5" type="ORF">BSL78_02693</name>
</gene>
<protein>
    <submittedName>
        <fullName evidence="5">Putative adenylate cyclase type 10</fullName>
    </submittedName>
</protein>
<dbReference type="PROSITE" id="PS50125">
    <property type="entry name" value="GUANYLATE_CYCLASE_2"/>
    <property type="match status" value="1"/>
</dbReference>
<dbReference type="AlphaFoldDB" id="A0A2G8LJI5"/>
<dbReference type="GO" id="GO:0009190">
    <property type="term" value="P:cyclic nucleotide biosynthetic process"/>
    <property type="evidence" value="ECO:0007669"/>
    <property type="project" value="InterPro"/>
</dbReference>
<dbReference type="GO" id="GO:0005737">
    <property type="term" value="C:cytoplasm"/>
    <property type="evidence" value="ECO:0007669"/>
    <property type="project" value="TreeGrafter"/>
</dbReference>
<feature type="domain" description="Guanylate cyclase" evidence="4">
    <location>
        <begin position="32"/>
        <end position="166"/>
    </location>
</feature>
<evidence type="ECO:0000256" key="2">
    <source>
        <dbReference type="ARBA" id="ARBA00022840"/>
    </source>
</evidence>
<dbReference type="GO" id="GO:0035556">
    <property type="term" value="P:intracellular signal transduction"/>
    <property type="evidence" value="ECO:0007669"/>
    <property type="project" value="InterPro"/>
</dbReference>
<evidence type="ECO:0000256" key="1">
    <source>
        <dbReference type="ARBA" id="ARBA00022741"/>
    </source>
</evidence>
<keyword evidence="1" id="KW-0547">Nucleotide-binding</keyword>
<dbReference type="Proteomes" id="UP000230750">
    <property type="component" value="Unassembled WGS sequence"/>
</dbReference>
<dbReference type="EMBL" id="MRZV01000058">
    <property type="protein sequence ID" value="PIK60395.1"/>
    <property type="molecule type" value="Genomic_DNA"/>
</dbReference>
<sequence>MAKELMAHVPDLVLHASKKVKHLPMVQHLKEYLWFLDISGFTALCEEFNRRNLGVDAFTKTLNDYLGHIEDAVLKLDGDIVEFAGDAVLVVWQATEEVAKEAIVKAVKCARQIQKQCHNWKTDIGVLLGVKVALAYGPISVSFVGNNALQHFSTSGQAVADANNTEKLCEKGSIVLHSEAWKLCPEKKGYLLKS</sequence>
<keyword evidence="6" id="KW-1185">Reference proteome</keyword>
<dbReference type="GO" id="GO:0004016">
    <property type="term" value="F:adenylate cyclase activity"/>
    <property type="evidence" value="ECO:0007669"/>
    <property type="project" value="TreeGrafter"/>
</dbReference>
<dbReference type="CDD" id="cd07302">
    <property type="entry name" value="CHD"/>
    <property type="match status" value="1"/>
</dbReference>
<name>A0A2G8LJI5_STIJA</name>
<keyword evidence="3" id="KW-0456">Lyase</keyword>
<dbReference type="InterPro" id="IPR001054">
    <property type="entry name" value="A/G_cyclase"/>
</dbReference>